<keyword evidence="5 8" id="KW-0812">Transmembrane</keyword>
<dbReference type="PANTHER" id="PTHR34702">
    <property type="entry name" value="NA(+)/H(+) ANTIPORTER SUBUNIT F1"/>
    <property type="match status" value="1"/>
</dbReference>
<organism evidence="9 10">
    <name type="scientific">Neoroseomonas alkaliterrae</name>
    <dbReference type="NCBI Taxonomy" id="1452450"/>
    <lineage>
        <taxon>Bacteria</taxon>
        <taxon>Pseudomonadati</taxon>
        <taxon>Pseudomonadota</taxon>
        <taxon>Alphaproteobacteria</taxon>
        <taxon>Acetobacterales</taxon>
        <taxon>Acetobacteraceae</taxon>
        <taxon>Neoroseomonas</taxon>
    </lineage>
</organism>
<keyword evidence="10" id="KW-1185">Reference proteome</keyword>
<evidence type="ECO:0000313" key="9">
    <source>
        <dbReference type="EMBL" id="MBB5691643.1"/>
    </source>
</evidence>
<evidence type="ECO:0000256" key="6">
    <source>
        <dbReference type="ARBA" id="ARBA00022989"/>
    </source>
</evidence>
<keyword evidence="6 8" id="KW-1133">Transmembrane helix</keyword>
<keyword evidence="4" id="KW-1003">Cell membrane</keyword>
<evidence type="ECO:0000256" key="2">
    <source>
        <dbReference type="ARBA" id="ARBA00009212"/>
    </source>
</evidence>
<dbReference type="RefSeq" id="WP_211842425.1">
    <property type="nucleotide sequence ID" value="NZ_JAAEDJ010000043.1"/>
</dbReference>
<dbReference type="GO" id="GO:0005886">
    <property type="term" value="C:plasma membrane"/>
    <property type="evidence" value="ECO:0007669"/>
    <property type="project" value="UniProtKB-SubCell"/>
</dbReference>
<feature type="transmembrane region" description="Helical" evidence="8">
    <location>
        <begin position="38"/>
        <end position="58"/>
    </location>
</feature>
<comment type="similarity">
    <text evidence="2">Belongs to the CPA3 antiporters (TC 2.A.63) subunit F family.</text>
</comment>
<evidence type="ECO:0000256" key="8">
    <source>
        <dbReference type="SAM" id="Phobius"/>
    </source>
</evidence>
<feature type="transmembrane region" description="Helical" evidence="8">
    <location>
        <begin position="6"/>
        <end position="26"/>
    </location>
</feature>
<accession>A0A840YCG8</accession>
<sequence length="97" mass="9772">MPFVSMTEGLIAAAAAVLLTTLFGLLRVLRGPSLTDRIMAAQLVGTGSIGALLLAGIATGQAPLLDMALILALLAAFAIVAMVRTAPTRTSGADEPP</sequence>
<evidence type="ECO:0000256" key="1">
    <source>
        <dbReference type="ARBA" id="ARBA00004651"/>
    </source>
</evidence>
<dbReference type="GO" id="GO:0015385">
    <property type="term" value="F:sodium:proton antiporter activity"/>
    <property type="evidence" value="ECO:0007669"/>
    <property type="project" value="TreeGrafter"/>
</dbReference>
<keyword evidence="3" id="KW-0813">Transport</keyword>
<reference evidence="9 10" key="1">
    <citation type="submission" date="2020-08" db="EMBL/GenBank/DDBJ databases">
        <title>Genomic Encyclopedia of Type Strains, Phase IV (KMG-IV): sequencing the most valuable type-strain genomes for metagenomic binning, comparative biology and taxonomic classification.</title>
        <authorList>
            <person name="Goeker M."/>
        </authorList>
    </citation>
    <scope>NUCLEOTIDE SEQUENCE [LARGE SCALE GENOMIC DNA]</scope>
    <source>
        <strain evidence="9 10">DSM 25895</strain>
    </source>
</reference>
<dbReference type="Pfam" id="PF04066">
    <property type="entry name" value="MrpF_PhaF"/>
    <property type="match status" value="1"/>
</dbReference>
<comment type="caution">
    <text evidence="9">The sequence shown here is derived from an EMBL/GenBank/DDBJ whole genome shotgun (WGS) entry which is preliminary data.</text>
</comment>
<evidence type="ECO:0000256" key="5">
    <source>
        <dbReference type="ARBA" id="ARBA00022692"/>
    </source>
</evidence>
<dbReference type="Proteomes" id="UP000562254">
    <property type="component" value="Unassembled WGS sequence"/>
</dbReference>
<dbReference type="InterPro" id="IPR007208">
    <property type="entry name" value="MrpF/PhaF-like"/>
</dbReference>
<evidence type="ECO:0000256" key="7">
    <source>
        <dbReference type="ARBA" id="ARBA00023136"/>
    </source>
</evidence>
<dbReference type="EMBL" id="JACIJE010000015">
    <property type="protein sequence ID" value="MBB5691643.1"/>
    <property type="molecule type" value="Genomic_DNA"/>
</dbReference>
<evidence type="ECO:0000256" key="3">
    <source>
        <dbReference type="ARBA" id="ARBA00022448"/>
    </source>
</evidence>
<proteinExistence type="inferred from homology"/>
<feature type="transmembrane region" description="Helical" evidence="8">
    <location>
        <begin position="64"/>
        <end position="83"/>
    </location>
</feature>
<dbReference type="AlphaFoldDB" id="A0A840YCG8"/>
<protein>
    <submittedName>
        <fullName evidence="9">Multicomponent Na+:H+ antiporter subunit F</fullName>
    </submittedName>
</protein>
<evidence type="ECO:0000256" key="4">
    <source>
        <dbReference type="ARBA" id="ARBA00022475"/>
    </source>
</evidence>
<evidence type="ECO:0000313" key="10">
    <source>
        <dbReference type="Proteomes" id="UP000562254"/>
    </source>
</evidence>
<gene>
    <name evidence="9" type="ORF">FHS88_003804</name>
</gene>
<keyword evidence="7 8" id="KW-0472">Membrane</keyword>
<name>A0A840YCG8_9PROT</name>
<comment type="subcellular location">
    <subcellularLocation>
        <location evidence="1">Cell membrane</location>
        <topology evidence="1">Multi-pass membrane protein</topology>
    </subcellularLocation>
</comment>
<dbReference type="PANTHER" id="PTHR34702:SF1">
    <property type="entry name" value="NA(+)_H(+) ANTIPORTER SUBUNIT F"/>
    <property type="match status" value="1"/>
</dbReference>